<dbReference type="Proteomes" id="UP001197247">
    <property type="component" value="Unassembled WGS sequence"/>
</dbReference>
<dbReference type="PANTHER" id="PTHR30006">
    <property type="entry name" value="THIAMINE-BINDING PERIPLASMIC PROTEIN-RELATED"/>
    <property type="match status" value="1"/>
</dbReference>
<accession>A0ABS5TQ24</accession>
<evidence type="ECO:0000313" key="3">
    <source>
        <dbReference type="Proteomes" id="UP001197247"/>
    </source>
</evidence>
<dbReference type="PROSITE" id="PS51257">
    <property type="entry name" value="PROKAR_LIPOPROTEIN"/>
    <property type="match status" value="1"/>
</dbReference>
<organism evidence="2 3">
    <name type="scientific">Kineosporia corallincola</name>
    <dbReference type="NCBI Taxonomy" id="2835133"/>
    <lineage>
        <taxon>Bacteria</taxon>
        <taxon>Bacillati</taxon>
        <taxon>Actinomycetota</taxon>
        <taxon>Actinomycetes</taxon>
        <taxon>Kineosporiales</taxon>
        <taxon>Kineosporiaceae</taxon>
        <taxon>Kineosporia</taxon>
    </lineage>
</organism>
<keyword evidence="1" id="KW-0732">Signal</keyword>
<dbReference type="Gene3D" id="3.40.190.10">
    <property type="entry name" value="Periplasmic binding protein-like II"/>
    <property type="match status" value="2"/>
</dbReference>
<proteinExistence type="predicted"/>
<name>A0ABS5TQ24_9ACTN</name>
<evidence type="ECO:0000313" key="2">
    <source>
        <dbReference type="EMBL" id="MBT0773206.1"/>
    </source>
</evidence>
<dbReference type="InterPro" id="IPR006059">
    <property type="entry name" value="SBP"/>
</dbReference>
<reference evidence="2 3" key="1">
    <citation type="submission" date="2021-05" db="EMBL/GenBank/DDBJ databases">
        <title>Kineosporia and Streptomyces sp. nov. two new marine actinobacteria isolated from Coral.</title>
        <authorList>
            <person name="Buangrab K."/>
            <person name="Sutthacheep M."/>
            <person name="Yeemin T."/>
            <person name="Harunari E."/>
            <person name="Igarashi Y."/>
            <person name="Kanchanasin P."/>
            <person name="Tanasupawat S."/>
            <person name="Phongsopitanun W."/>
        </authorList>
    </citation>
    <scope>NUCLEOTIDE SEQUENCE [LARGE SCALE GENOMIC DNA]</scope>
    <source>
        <strain evidence="2 3">J2-2</strain>
    </source>
</reference>
<protein>
    <submittedName>
        <fullName evidence="2">Extracellular solute-binding protein</fullName>
    </submittedName>
</protein>
<gene>
    <name evidence="2" type="ORF">KIH74_29955</name>
</gene>
<dbReference type="SUPFAM" id="SSF53850">
    <property type="entry name" value="Periplasmic binding protein-like II"/>
    <property type="match status" value="1"/>
</dbReference>
<evidence type="ECO:0000256" key="1">
    <source>
        <dbReference type="ARBA" id="ARBA00022729"/>
    </source>
</evidence>
<dbReference type="PANTHER" id="PTHR30006:SF2">
    <property type="entry name" value="ABC TRANSPORTER SUBSTRATE-BINDING PROTEIN"/>
    <property type="match status" value="1"/>
</dbReference>
<sequence length="361" mass="38112">MNRSAMSRRGFLGLGAGSLLGLAGCGVAGIGSGSGDTSLTMFHWAGDQATVPVRVGDEYAAAHGVKISYIEGTNAETFPKLVSSVQIDAGDPLLNLGFFNAQSFATGENSDLWLAVPDSVENLANVLPDYRIVSGHGAFMVMDAMGLIYNTEAFPTPPASWMQLFDSKYQGKVTTWDAPAFGLNGLPVIARIQGGDEGDFTLGMDEYAKAARRGQFSGFVASNDQLRKQLKAGEVVLAPGFQGVAQSWMDAGDPIGFAVPEEGVMAFPEGFQIIKGSTEGQVDAAAGLMDEIFDPANVSAYCAATATIPLVDGATLDKKYADLKSFQLETVTSSIQLDWATLVAATEDATTVWNDEVKSRM</sequence>
<dbReference type="RefSeq" id="WP_214159747.1">
    <property type="nucleotide sequence ID" value="NZ_JAHBAY010000016.1"/>
</dbReference>
<keyword evidence="3" id="KW-1185">Reference proteome</keyword>
<comment type="caution">
    <text evidence="2">The sequence shown here is derived from an EMBL/GenBank/DDBJ whole genome shotgun (WGS) entry which is preliminary data.</text>
</comment>
<dbReference type="Pfam" id="PF13416">
    <property type="entry name" value="SBP_bac_8"/>
    <property type="match status" value="1"/>
</dbReference>
<dbReference type="EMBL" id="JAHBAY010000016">
    <property type="protein sequence ID" value="MBT0773206.1"/>
    <property type="molecule type" value="Genomic_DNA"/>
</dbReference>